<gene>
    <name evidence="2" type="ORF">FSP39_014794</name>
</gene>
<dbReference type="PROSITE" id="PS50835">
    <property type="entry name" value="IG_LIKE"/>
    <property type="match status" value="1"/>
</dbReference>
<comment type="caution">
    <text evidence="2">The sequence shown here is derived from an EMBL/GenBank/DDBJ whole genome shotgun (WGS) entry which is preliminary data.</text>
</comment>
<protein>
    <recommendedName>
        <fullName evidence="1">Ig-like domain-containing protein</fullName>
    </recommendedName>
</protein>
<dbReference type="Proteomes" id="UP001186944">
    <property type="component" value="Unassembled WGS sequence"/>
</dbReference>
<evidence type="ECO:0000259" key="1">
    <source>
        <dbReference type="PROSITE" id="PS50835"/>
    </source>
</evidence>
<reference evidence="2" key="1">
    <citation type="submission" date="2019-08" db="EMBL/GenBank/DDBJ databases">
        <title>The improved chromosome-level genome for the pearl oyster Pinctada fucata martensii using PacBio sequencing and Hi-C.</title>
        <authorList>
            <person name="Zheng Z."/>
        </authorList>
    </citation>
    <scope>NUCLEOTIDE SEQUENCE</scope>
    <source>
        <strain evidence="2">ZZ-2019</strain>
        <tissue evidence="2">Adductor muscle</tissue>
    </source>
</reference>
<name>A0AA89C5F8_PINIB</name>
<dbReference type="EMBL" id="VSWD01000006">
    <property type="protein sequence ID" value="KAK3100102.1"/>
    <property type="molecule type" value="Genomic_DNA"/>
</dbReference>
<accession>A0AA89C5F8</accession>
<sequence>MTRLKLLQQSIETYRLGKQKKGHNKTVQPQNQLNIAVTSPIRLGQNDLRITCTASGTYSSITSYSIFRNDSSPTLKALITRTYNVISQKITTTWPNDNHNVQGRAVLSGNPLPYSNATLILTIRRADVICPGGYQCQFSATVSAGQAPDPTSTPEFMEIETTPSQMNPMTVLSNNGNGNVPVTNYGFSIGTVLTLQCTGTVGNPIQYPRWCHKKTSDFGWQSPDSGVFTDAPVAVGCQNSITTTYIHNVTTNDNDRMFLCEAGSNPQCGFGVISSNITMFLLSRTTVLRYSTVGKVE</sequence>
<dbReference type="AlphaFoldDB" id="A0AA89C5F8"/>
<proteinExistence type="predicted"/>
<feature type="domain" description="Ig-like" evidence="1">
    <location>
        <begin position="29"/>
        <end position="153"/>
    </location>
</feature>
<organism evidence="2 3">
    <name type="scientific">Pinctada imbricata</name>
    <name type="common">Atlantic pearl-oyster</name>
    <name type="synonym">Pinctada martensii</name>
    <dbReference type="NCBI Taxonomy" id="66713"/>
    <lineage>
        <taxon>Eukaryota</taxon>
        <taxon>Metazoa</taxon>
        <taxon>Spiralia</taxon>
        <taxon>Lophotrochozoa</taxon>
        <taxon>Mollusca</taxon>
        <taxon>Bivalvia</taxon>
        <taxon>Autobranchia</taxon>
        <taxon>Pteriomorphia</taxon>
        <taxon>Pterioida</taxon>
        <taxon>Pterioidea</taxon>
        <taxon>Pteriidae</taxon>
        <taxon>Pinctada</taxon>
    </lineage>
</organism>
<keyword evidence="3" id="KW-1185">Reference proteome</keyword>
<dbReference type="InterPro" id="IPR007110">
    <property type="entry name" value="Ig-like_dom"/>
</dbReference>
<evidence type="ECO:0000313" key="3">
    <source>
        <dbReference type="Proteomes" id="UP001186944"/>
    </source>
</evidence>
<evidence type="ECO:0000313" key="2">
    <source>
        <dbReference type="EMBL" id="KAK3100102.1"/>
    </source>
</evidence>